<dbReference type="RefSeq" id="WP_380011901.1">
    <property type="nucleotide sequence ID" value="NZ_JBHLYR010000045.1"/>
</dbReference>
<dbReference type="Pfam" id="PF12146">
    <property type="entry name" value="Hydrolase_4"/>
    <property type="match status" value="1"/>
</dbReference>
<evidence type="ECO:0000313" key="3">
    <source>
        <dbReference type="EMBL" id="MFB9993321.1"/>
    </source>
</evidence>
<feature type="chain" id="PRO_5045140354" evidence="1">
    <location>
        <begin position="21"/>
        <end position="363"/>
    </location>
</feature>
<dbReference type="Proteomes" id="UP001589733">
    <property type="component" value="Unassembled WGS sequence"/>
</dbReference>
<dbReference type="SUPFAM" id="SSF53474">
    <property type="entry name" value="alpha/beta-Hydrolases"/>
    <property type="match status" value="1"/>
</dbReference>
<dbReference type="EMBL" id="JBHLYR010000045">
    <property type="protein sequence ID" value="MFB9993321.1"/>
    <property type="molecule type" value="Genomic_DNA"/>
</dbReference>
<proteinExistence type="predicted"/>
<dbReference type="InterPro" id="IPR022742">
    <property type="entry name" value="Hydrolase_4"/>
</dbReference>
<organism evidence="3 4">
    <name type="scientific">Deinococcus oregonensis</name>
    <dbReference type="NCBI Taxonomy" id="1805970"/>
    <lineage>
        <taxon>Bacteria</taxon>
        <taxon>Thermotogati</taxon>
        <taxon>Deinococcota</taxon>
        <taxon>Deinococci</taxon>
        <taxon>Deinococcales</taxon>
        <taxon>Deinococcaceae</taxon>
        <taxon>Deinococcus</taxon>
    </lineage>
</organism>
<keyword evidence="1" id="KW-0732">Signal</keyword>
<dbReference type="Gene3D" id="3.40.50.1820">
    <property type="entry name" value="alpha/beta hydrolase"/>
    <property type="match status" value="1"/>
</dbReference>
<protein>
    <submittedName>
        <fullName evidence="3">Alpha/beta hydrolase family protein</fullName>
        <ecNumber evidence="3">3.4.-.-</ecNumber>
    </submittedName>
</protein>
<keyword evidence="3" id="KW-0378">Hydrolase</keyword>
<name>A0ABV6B4F2_9DEIO</name>
<dbReference type="InterPro" id="IPR029058">
    <property type="entry name" value="AB_hydrolase_fold"/>
</dbReference>
<evidence type="ECO:0000256" key="1">
    <source>
        <dbReference type="SAM" id="SignalP"/>
    </source>
</evidence>
<dbReference type="GO" id="GO:0016787">
    <property type="term" value="F:hydrolase activity"/>
    <property type="evidence" value="ECO:0007669"/>
    <property type="project" value="UniProtKB-KW"/>
</dbReference>
<keyword evidence="4" id="KW-1185">Reference proteome</keyword>
<evidence type="ECO:0000313" key="4">
    <source>
        <dbReference type="Proteomes" id="UP001589733"/>
    </source>
</evidence>
<dbReference type="PANTHER" id="PTHR43265:SF1">
    <property type="entry name" value="ESTERASE ESTD"/>
    <property type="match status" value="1"/>
</dbReference>
<evidence type="ECO:0000259" key="2">
    <source>
        <dbReference type="Pfam" id="PF12146"/>
    </source>
</evidence>
<feature type="domain" description="Serine aminopeptidase S33" evidence="2">
    <location>
        <begin position="77"/>
        <end position="332"/>
    </location>
</feature>
<dbReference type="EC" id="3.4.-.-" evidence="3"/>
<comment type="caution">
    <text evidence="3">The sequence shown here is derived from an EMBL/GenBank/DDBJ whole genome shotgun (WGS) entry which is preliminary data.</text>
</comment>
<dbReference type="PANTHER" id="PTHR43265">
    <property type="entry name" value="ESTERASE ESTD"/>
    <property type="match status" value="1"/>
</dbReference>
<dbReference type="InterPro" id="IPR053145">
    <property type="entry name" value="AB_hydrolase_Est10"/>
</dbReference>
<reference evidence="3 4" key="1">
    <citation type="submission" date="2024-09" db="EMBL/GenBank/DDBJ databases">
        <authorList>
            <person name="Sun Q."/>
            <person name="Mori K."/>
        </authorList>
    </citation>
    <scope>NUCLEOTIDE SEQUENCE [LARGE SCALE GENOMIC DNA]</scope>
    <source>
        <strain evidence="3 4">JCM 13503</strain>
    </source>
</reference>
<gene>
    <name evidence="3" type="ORF">ACFFLM_15210</name>
</gene>
<sequence>MKRLLLGLTLTLLGSSLASAAEVRRQAFTAQFGAFTSRGEVTLPAGVPGPLPTVLLIHGSTPMDKDATVAFGDQVRSQIFRQLADTLSAQGFAVIRYDKRFAGDAAQYAGATLQDFVADARTALQAARQVPGVDPARVFLYGWSEGSGVAAQLALSESGVQGLIVQGPVARSYAQTLAGQFSRVTLPYLRAYAPSVTVGVAELLEAYAGSGGANAKGGLFFFWDPTSTPTQPVLRRQMDVNGDGRLDLDQEAAPFVNAAYANPLLLGSYAPGKALPGLTELAPRLKVPVLILQGEQDANIPVNDARELDAALARAGHTDHTLQVYPGLGHSLGAASRVIDDDFRPMQVRPLNDLTSWLTAHLR</sequence>
<accession>A0ABV6B4F2</accession>
<feature type="signal peptide" evidence="1">
    <location>
        <begin position="1"/>
        <end position="20"/>
    </location>
</feature>